<sequence>MKALAVAGMLLSTHAHAQSAGSSIISLGWLRVMPNSSSDPLFIDSIGGVPVNQSVPNTGARIKDADTVGLAFTHFITDNLAVELAGGVPPRHKITGANAFAPYGEIGSAKQWSPAMLFKWYFGGAESRFRPYVGAGLNYTWFGDEKITNSALQTQVLGSGFPNASSVSTDSSINPVLNVGASYAVTKDWFVSLSMSYLPLKTTAKIDTTLASGAHAITEAKIRINPIVAFLSIGYGF</sequence>
<feature type="chain" id="PRO_5046025172" evidence="2">
    <location>
        <begin position="18"/>
        <end position="237"/>
    </location>
</feature>
<comment type="caution">
    <text evidence="3">The sequence shown here is derived from an EMBL/GenBank/DDBJ whole genome shotgun (WGS) entry which is preliminary data.</text>
</comment>
<dbReference type="Pfam" id="PF03922">
    <property type="entry name" value="OmpW"/>
    <property type="match status" value="1"/>
</dbReference>
<dbReference type="PANTHER" id="PTHR36920">
    <property type="match status" value="1"/>
</dbReference>
<organism evidence="3 4">
    <name type="scientific">Ralstonia psammae</name>
    <dbReference type="NCBI Taxonomy" id="3058598"/>
    <lineage>
        <taxon>Bacteria</taxon>
        <taxon>Pseudomonadati</taxon>
        <taxon>Pseudomonadota</taxon>
        <taxon>Betaproteobacteria</taxon>
        <taxon>Burkholderiales</taxon>
        <taxon>Burkholderiaceae</taxon>
        <taxon>Ralstonia</taxon>
    </lineage>
</organism>
<keyword evidence="2" id="KW-0732">Signal</keyword>
<gene>
    <name evidence="3" type="primary">ompW_3</name>
    <name evidence="3" type="ORF">LMG19083_04683</name>
</gene>
<dbReference type="PANTHER" id="PTHR36920:SF1">
    <property type="entry name" value="OUTER MEMBRANE PROTEIN W"/>
    <property type="match status" value="1"/>
</dbReference>
<evidence type="ECO:0000313" key="4">
    <source>
        <dbReference type="Proteomes" id="UP001189813"/>
    </source>
</evidence>
<evidence type="ECO:0000313" key="3">
    <source>
        <dbReference type="EMBL" id="CAJ0808290.1"/>
    </source>
</evidence>
<feature type="signal peptide" evidence="2">
    <location>
        <begin position="1"/>
        <end position="17"/>
    </location>
</feature>
<proteinExistence type="predicted"/>
<dbReference type="SUPFAM" id="SSF56925">
    <property type="entry name" value="OMPA-like"/>
    <property type="match status" value="1"/>
</dbReference>
<accession>A0ABN9JDP8</accession>
<evidence type="ECO:0000256" key="2">
    <source>
        <dbReference type="SAM" id="SignalP"/>
    </source>
</evidence>
<comment type="subcellular location">
    <subcellularLocation>
        <location evidence="1">Cell outer membrane</location>
    </subcellularLocation>
</comment>
<keyword evidence="4" id="KW-1185">Reference proteome</keyword>
<protein>
    <submittedName>
        <fullName evidence="3">Outer membrane protein W</fullName>
    </submittedName>
</protein>
<reference evidence="3 4" key="1">
    <citation type="submission" date="2023-07" db="EMBL/GenBank/DDBJ databases">
        <authorList>
            <person name="Peeters C."/>
        </authorList>
    </citation>
    <scope>NUCLEOTIDE SEQUENCE [LARGE SCALE GENOMIC DNA]</scope>
    <source>
        <strain evidence="3 4">LMG 19083</strain>
    </source>
</reference>
<dbReference type="InterPro" id="IPR005618">
    <property type="entry name" value="OMPW"/>
</dbReference>
<dbReference type="EMBL" id="CATZBU010000019">
    <property type="protein sequence ID" value="CAJ0808290.1"/>
    <property type="molecule type" value="Genomic_DNA"/>
</dbReference>
<dbReference type="InterPro" id="IPR011250">
    <property type="entry name" value="OMP/PagP_B-barrel"/>
</dbReference>
<name>A0ABN9JDP8_9RALS</name>
<dbReference type="Proteomes" id="UP001189813">
    <property type="component" value="Unassembled WGS sequence"/>
</dbReference>
<evidence type="ECO:0000256" key="1">
    <source>
        <dbReference type="ARBA" id="ARBA00004442"/>
    </source>
</evidence>
<dbReference type="Gene3D" id="2.40.160.20">
    <property type="match status" value="1"/>
</dbReference>